<dbReference type="Pfam" id="PF00534">
    <property type="entry name" value="Glycos_transf_1"/>
    <property type="match status" value="1"/>
</dbReference>
<protein>
    <submittedName>
        <fullName evidence="3">Glycosyl transferase family 1</fullName>
    </submittedName>
</protein>
<proteinExistence type="predicted"/>
<dbReference type="GO" id="GO:0016757">
    <property type="term" value="F:glycosyltransferase activity"/>
    <property type="evidence" value="ECO:0007669"/>
    <property type="project" value="InterPro"/>
</dbReference>
<dbReference type="Proteomes" id="UP000027059">
    <property type="component" value="Chromosome"/>
</dbReference>
<dbReference type="Pfam" id="PF13439">
    <property type="entry name" value="Glyco_transf_4"/>
    <property type="match status" value="1"/>
</dbReference>
<keyword evidence="4" id="KW-1185">Reference proteome</keyword>
<dbReference type="EMBL" id="CP007243">
    <property type="protein sequence ID" value="AIA30151.1"/>
    <property type="molecule type" value="Genomic_DNA"/>
</dbReference>
<dbReference type="RefSeq" id="WP_023525809.1">
    <property type="nucleotide sequence ID" value="NZ_CP007243.1"/>
</dbReference>
<evidence type="ECO:0000259" key="2">
    <source>
        <dbReference type="Pfam" id="PF13439"/>
    </source>
</evidence>
<dbReference type="AlphaFoldDB" id="A0A059XXY0"/>
<reference evidence="4" key="1">
    <citation type="submission" date="2014-02" db="EMBL/GenBank/DDBJ databases">
        <title>Complete genome sequence and comparative genomic analysis of the nitrogen-fixing bacterium Leptospirillum ferriphilum YSK.</title>
        <authorList>
            <person name="Guo X."/>
            <person name="Yin H."/>
            <person name="Liang Y."/>
            <person name="Hu Q."/>
            <person name="Ma L."/>
            <person name="Xiao Y."/>
            <person name="Zhang X."/>
            <person name="Qiu G."/>
            <person name="Liu X."/>
        </authorList>
    </citation>
    <scope>NUCLEOTIDE SEQUENCE [LARGE SCALE GENOMIC DNA]</scope>
    <source>
        <strain evidence="4">YSK</strain>
    </source>
</reference>
<evidence type="ECO:0000313" key="3">
    <source>
        <dbReference type="EMBL" id="AIA30151.1"/>
    </source>
</evidence>
<accession>A0A059XXY0</accession>
<dbReference type="OrthoDB" id="5290958at2"/>
<dbReference type="PANTHER" id="PTHR12526">
    <property type="entry name" value="GLYCOSYLTRANSFERASE"/>
    <property type="match status" value="1"/>
</dbReference>
<dbReference type="HOGENOM" id="CLU_009583_0_4_0"/>
<dbReference type="SUPFAM" id="SSF53756">
    <property type="entry name" value="UDP-Glycosyltransferase/glycogen phosphorylase"/>
    <property type="match status" value="1"/>
</dbReference>
<sequence>MIPVLYLIEHLRQGGSERYVAELVRSAREMGVEPHVGCFAEGGIFYDEIRRVGIPLQAYPLDSLYHPSVLRTIRSLSAYIRKHRIRIVHSFQPNANVLGTVVGRLSGTKVVISRRNLGDFGGLGSPRLAWLQKAITNRLSHRVLANSRAVREAAIRGEGFPPEKVVLIYNGLDTERFRPVPDPASRRRELGIPEKGFVFGIASGFRPVKGVDVVIRAFAKARPLCPDSVLVLAGDGPGREQLENLVRELGLEEGVIFLGVRSDMEIIYPAFDAFVLTSHSEGFSNAILEAMGTGLPVVASRVGGNIEMVEDGVRGYLVPPGDPETLSDRLCRLYADPVLTHAMGKEARAWVERTNARDVIVRRFGELYRGVLDE</sequence>
<dbReference type="InterPro" id="IPR001296">
    <property type="entry name" value="Glyco_trans_1"/>
</dbReference>
<keyword evidence="3" id="KW-0808">Transferase</keyword>
<dbReference type="InterPro" id="IPR028098">
    <property type="entry name" value="Glyco_trans_4-like_N"/>
</dbReference>
<dbReference type="KEGG" id="lfp:Y981_03265"/>
<name>A0A059XXY0_9BACT</name>
<dbReference type="Gene3D" id="3.40.50.2000">
    <property type="entry name" value="Glycogen Phosphorylase B"/>
    <property type="match status" value="2"/>
</dbReference>
<organism evidence="3 4">
    <name type="scientific">Leptospirillum ferriphilum YSK</name>
    <dbReference type="NCBI Taxonomy" id="1441628"/>
    <lineage>
        <taxon>Bacteria</taxon>
        <taxon>Pseudomonadati</taxon>
        <taxon>Nitrospirota</taxon>
        <taxon>Nitrospiria</taxon>
        <taxon>Nitrospirales</taxon>
        <taxon>Nitrospiraceae</taxon>
        <taxon>Leptospirillum</taxon>
    </lineage>
</organism>
<feature type="domain" description="Glycosyl transferase family 1" evidence="1">
    <location>
        <begin position="187"/>
        <end position="350"/>
    </location>
</feature>
<evidence type="ECO:0000259" key="1">
    <source>
        <dbReference type="Pfam" id="PF00534"/>
    </source>
</evidence>
<reference evidence="3 4" key="2">
    <citation type="journal article" date="2015" name="Biomed. Res. Int.">
        <title>Effects of Arsenite Resistance on the Growth and Functional Gene Expression of Leptospirillum ferriphilum and Acidithiobacillus thiooxidans in Pure Culture and Coculture.</title>
        <authorList>
            <person name="Jiang H."/>
            <person name="Liang Y."/>
            <person name="Yin H."/>
            <person name="Xiao Y."/>
            <person name="Guo X."/>
            <person name="Xu Y."/>
            <person name="Hu Q."/>
            <person name="Liu H."/>
            <person name="Liu X."/>
        </authorList>
    </citation>
    <scope>NUCLEOTIDE SEQUENCE [LARGE SCALE GENOMIC DNA]</scope>
    <source>
        <strain evidence="3 4">YSK</strain>
    </source>
</reference>
<dbReference type="PANTHER" id="PTHR12526:SF637">
    <property type="entry name" value="GLYCOSYLTRANSFERASE EPSF-RELATED"/>
    <property type="match status" value="1"/>
</dbReference>
<evidence type="ECO:0000313" key="4">
    <source>
        <dbReference type="Proteomes" id="UP000027059"/>
    </source>
</evidence>
<gene>
    <name evidence="3" type="ORF">Y981_03265</name>
</gene>
<feature type="domain" description="Glycosyltransferase subfamily 4-like N-terminal" evidence="2">
    <location>
        <begin position="14"/>
        <end position="176"/>
    </location>
</feature>